<keyword evidence="5 7" id="KW-0411">Iron-sulfur</keyword>
<comment type="caution">
    <text evidence="10">The sequence shown here is derived from an EMBL/GenBank/DDBJ whole genome shotgun (WGS) entry which is preliminary data.</text>
</comment>
<evidence type="ECO:0000313" key="10">
    <source>
        <dbReference type="EMBL" id="MBM7557624.1"/>
    </source>
</evidence>
<dbReference type="SFLD" id="SFLDS00029">
    <property type="entry name" value="Radical_SAM"/>
    <property type="match status" value="1"/>
</dbReference>
<dbReference type="NCBIfam" id="TIGR03956">
    <property type="entry name" value="rSAM_HydE"/>
    <property type="match status" value="1"/>
</dbReference>
<dbReference type="InterPro" id="IPR024021">
    <property type="entry name" value="FeFe-hyd_HydE_rSAM"/>
</dbReference>
<keyword evidence="3" id="KW-0479">Metal-binding</keyword>
<dbReference type="GO" id="GO:0042364">
    <property type="term" value="P:water-soluble vitamin biosynthetic process"/>
    <property type="evidence" value="ECO:0007669"/>
    <property type="project" value="UniProtKB-ARBA"/>
</dbReference>
<keyword evidence="1 7" id="KW-0004">4Fe-4S</keyword>
<dbReference type="AlphaFoldDB" id="A0A938XTK9"/>
<evidence type="ECO:0000313" key="11">
    <source>
        <dbReference type="Proteomes" id="UP000774000"/>
    </source>
</evidence>
<evidence type="ECO:0000256" key="4">
    <source>
        <dbReference type="ARBA" id="ARBA00023004"/>
    </source>
</evidence>
<dbReference type="InterPro" id="IPR010722">
    <property type="entry name" value="BATS_dom"/>
</dbReference>
<dbReference type="Proteomes" id="UP000774000">
    <property type="component" value="Unassembled WGS sequence"/>
</dbReference>
<evidence type="ECO:0000256" key="6">
    <source>
        <dbReference type="ARBA" id="ARBA00034078"/>
    </source>
</evidence>
<keyword evidence="10" id="KW-0808">Transferase</keyword>
<dbReference type="PROSITE" id="PS51918">
    <property type="entry name" value="RADICAL_SAM"/>
    <property type="match status" value="1"/>
</dbReference>
<reference evidence="10" key="1">
    <citation type="submission" date="2021-01" db="EMBL/GenBank/DDBJ databases">
        <title>Genomic Encyclopedia of Type Strains, Phase IV (KMG-IV): sequencing the most valuable type-strain genomes for metagenomic binning, comparative biology and taxonomic classification.</title>
        <authorList>
            <person name="Goeker M."/>
        </authorList>
    </citation>
    <scope>NUCLEOTIDE SEQUENCE</scope>
    <source>
        <strain evidence="10">DSM 23230</strain>
    </source>
</reference>
<keyword evidence="2 7" id="KW-0949">S-adenosyl-L-methionine</keyword>
<sequence>MKLEKILNKDQYTKEDLLYLINLEDEEKINKLYDKAYQLKTENVGQKVYYRGIIEFSNMCEKNCNYCGIRADNDNVNRYFMSKEEILESAQFIYDNNYGSIVLQSGERTDQEYIEFVDDIIKEIKDLSNGELGITLSLGEQDRETYQRWFDLGAHRYLLRIESSNRELYQSIHPDDHDFDRRVECLEDLRDIGYQVGTGVMIGIPGQSTEDLIDDILFFAQENIDMIGMGPYVIHEETPIVKEINDKEKIKERNLDWGLKMVAILRLVMPDINIAATTALQALDPVGREKAMEAGANILMPIVTHKNYRADYQLYENKPCIDEEASDCKNCLAHRIATVGDEIGYGEWGDSPHYFKRINNPEQLGSDINAENAAGQ</sequence>
<gene>
    <name evidence="10" type="ORF">JOC47_002490</name>
</gene>
<feature type="binding site" evidence="8">
    <location>
        <position position="182"/>
    </location>
    <ligand>
        <name>S-adenosyl-L-methionine</name>
        <dbReference type="ChEBI" id="CHEBI:59789"/>
    </ligand>
</feature>
<dbReference type="SMART" id="SM00729">
    <property type="entry name" value="Elp3"/>
    <property type="match status" value="1"/>
</dbReference>
<dbReference type="SFLD" id="SFLDG01060">
    <property type="entry name" value="BATS_domain_containing"/>
    <property type="match status" value="1"/>
</dbReference>
<dbReference type="PIRSF" id="PIRSF004762">
    <property type="entry name" value="CHP00423"/>
    <property type="match status" value="1"/>
</dbReference>
<organism evidence="10 11">
    <name type="scientific">Halanaerobacter jeridensis</name>
    <dbReference type="NCBI Taxonomy" id="706427"/>
    <lineage>
        <taxon>Bacteria</taxon>
        <taxon>Bacillati</taxon>
        <taxon>Bacillota</taxon>
        <taxon>Clostridia</taxon>
        <taxon>Halanaerobiales</taxon>
        <taxon>Halobacteroidaceae</taxon>
        <taxon>Halanaerobacter</taxon>
    </lineage>
</organism>
<name>A0A938XTK9_9FIRM</name>
<dbReference type="InterPro" id="IPR034422">
    <property type="entry name" value="HydE/PylB-like"/>
</dbReference>
<dbReference type="CDD" id="cd01335">
    <property type="entry name" value="Radical_SAM"/>
    <property type="match status" value="1"/>
</dbReference>
<dbReference type="SUPFAM" id="SSF102114">
    <property type="entry name" value="Radical SAM enzymes"/>
    <property type="match status" value="1"/>
</dbReference>
<dbReference type="InterPro" id="IPR013785">
    <property type="entry name" value="Aldolase_TIM"/>
</dbReference>
<feature type="binding site" evidence="7">
    <location>
        <position position="67"/>
    </location>
    <ligand>
        <name>[4Fe-4S] cluster</name>
        <dbReference type="ChEBI" id="CHEBI:49883"/>
        <note>4Fe-4S-S-AdoMet</note>
    </ligand>
</feature>
<comment type="cofactor">
    <cofactor evidence="7">
        <name>[4Fe-4S] cluster</name>
        <dbReference type="ChEBI" id="CHEBI:49883"/>
    </cofactor>
    <text evidence="7">Binds 1 [4Fe-4S] cluster. The cluster is coordinated with 3 cysteines and an exchangeable S-adenosyl-L-methionine.</text>
</comment>
<evidence type="ECO:0000256" key="5">
    <source>
        <dbReference type="ARBA" id="ARBA00023014"/>
    </source>
</evidence>
<accession>A0A938XTK9</accession>
<evidence type="ECO:0000256" key="1">
    <source>
        <dbReference type="ARBA" id="ARBA00022485"/>
    </source>
</evidence>
<protein>
    <submittedName>
        <fullName evidence="10">Biotin synthase</fullName>
        <ecNumber evidence="10">2.8.1.6</ecNumber>
    </submittedName>
</protein>
<feature type="binding site" evidence="7">
    <location>
        <position position="60"/>
    </location>
    <ligand>
        <name>[4Fe-4S] cluster</name>
        <dbReference type="ChEBI" id="CHEBI:49883"/>
        <note>4Fe-4S-S-AdoMet</note>
    </ligand>
</feature>
<feature type="binding site" evidence="8">
    <location>
        <position position="162"/>
    </location>
    <ligand>
        <name>S-adenosyl-L-methionine</name>
        <dbReference type="ChEBI" id="CHEBI:59789"/>
    </ligand>
</feature>
<dbReference type="SFLD" id="SFLDG01082">
    <property type="entry name" value="B12-binding_domain_containing"/>
    <property type="match status" value="1"/>
</dbReference>
<dbReference type="SMART" id="SM00876">
    <property type="entry name" value="BATS"/>
    <property type="match status" value="1"/>
</dbReference>
<feature type="domain" description="Radical SAM core" evidence="9">
    <location>
        <begin position="46"/>
        <end position="271"/>
    </location>
</feature>
<dbReference type="PANTHER" id="PTHR43726:SF1">
    <property type="entry name" value="BIOTIN SYNTHASE"/>
    <property type="match status" value="1"/>
</dbReference>
<evidence type="ECO:0000256" key="2">
    <source>
        <dbReference type="ARBA" id="ARBA00022691"/>
    </source>
</evidence>
<dbReference type="InterPro" id="IPR058240">
    <property type="entry name" value="rSAM_sf"/>
</dbReference>
<evidence type="ECO:0000256" key="8">
    <source>
        <dbReference type="PIRSR" id="PIRSR004762-2"/>
    </source>
</evidence>
<evidence type="ECO:0000256" key="7">
    <source>
        <dbReference type="PIRSR" id="PIRSR004762-1"/>
    </source>
</evidence>
<feature type="binding site" evidence="8">
    <location>
        <position position="137"/>
    </location>
    <ligand>
        <name>(3R)-3-methyl-D-ornithine</name>
        <dbReference type="ChEBI" id="CHEBI:64642"/>
    </ligand>
</feature>
<dbReference type="InterPro" id="IPR007197">
    <property type="entry name" value="rSAM"/>
</dbReference>
<dbReference type="EC" id="2.8.1.6" evidence="10"/>
<evidence type="ECO:0000256" key="3">
    <source>
        <dbReference type="ARBA" id="ARBA00022723"/>
    </source>
</evidence>
<evidence type="ECO:0000259" key="9">
    <source>
        <dbReference type="PROSITE" id="PS51918"/>
    </source>
</evidence>
<dbReference type="EMBL" id="JAFBDQ010000014">
    <property type="protein sequence ID" value="MBM7557624.1"/>
    <property type="molecule type" value="Genomic_DNA"/>
</dbReference>
<dbReference type="GO" id="GO:0004076">
    <property type="term" value="F:biotin synthase activity"/>
    <property type="evidence" value="ECO:0007669"/>
    <property type="project" value="UniProtKB-EC"/>
</dbReference>
<dbReference type="Pfam" id="PF04055">
    <property type="entry name" value="Radical_SAM"/>
    <property type="match status" value="1"/>
</dbReference>
<feature type="binding site" evidence="7">
    <location>
        <position position="64"/>
    </location>
    <ligand>
        <name>[4Fe-4S] cluster</name>
        <dbReference type="ChEBI" id="CHEBI:49883"/>
        <note>4Fe-4S-S-AdoMet</note>
    </ligand>
</feature>
<keyword evidence="4 7" id="KW-0408">Iron</keyword>
<dbReference type="SFLD" id="SFLDG01280">
    <property type="entry name" value="HydE/PylB-like"/>
    <property type="match status" value="1"/>
</dbReference>
<dbReference type="PANTHER" id="PTHR43726">
    <property type="entry name" value="3-METHYLORNITHINE SYNTHASE"/>
    <property type="match status" value="1"/>
</dbReference>
<dbReference type="InterPro" id="IPR006638">
    <property type="entry name" value="Elp3/MiaA/NifB-like_rSAM"/>
</dbReference>
<proteinExistence type="predicted"/>
<keyword evidence="11" id="KW-1185">Reference proteome</keyword>
<dbReference type="GO" id="GO:0051539">
    <property type="term" value="F:4 iron, 4 sulfur cluster binding"/>
    <property type="evidence" value="ECO:0007669"/>
    <property type="project" value="UniProtKB-KW"/>
</dbReference>
<dbReference type="GO" id="GO:0046872">
    <property type="term" value="F:metal ion binding"/>
    <property type="evidence" value="ECO:0007669"/>
    <property type="project" value="UniProtKB-KW"/>
</dbReference>
<dbReference type="Gene3D" id="3.20.20.70">
    <property type="entry name" value="Aldolase class I"/>
    <property type="match status" value="1"/>
</dbReference>
<dbReference type="GO" id="GO:0044272">
    <property type="term" value="P:sulfur compound biosynthetic process"/>
    <property type="evidence" value="ECO:0007669"/>
    <property type="project" value="UniProtKB-ARBA"/>
</dbReference>
<comment type="cofactor">
    <cofactor evidence="6">
        <name>[2Fe-2S] cluster</name>
        <dbReference type="ChEBI" id="CHEBI:190135"/>
    </cofactor>
</comment>
<dbReference type="RefSeq" id="WP_204702367.1">
    <property type="nucleotide sequence ID" value="NZ_JAFBDQ010000014.1"/>
</dbReference>